<dbReference type="AlphaFoldDB" id="A0A9P9WK02"/>
<organism evidence="5 6">
    <name type="scientific">Neoarthrinium moseri</name>
    <dbReference type="NCBI Taxonomy" id="1658444"/>
    <lineage>
        <taxon>Eukaryota</taxon>
        <taxon>Fungi</taxon>
        <taxon>Dikarya</taxon>
        <taxon>Ascomycota</taxon>
        <taxon>Pezizomycotina</taxon>
        <taxon>Sordariomycetes</taxon>
        <taxon>Xylariomycetidae</taxon>
        <taxon>Amphisphaeriales</taxon>
        <taxon>Apiosporaceae</taxon>
        <taxon>Neoarthrinium</taxon>
    </lineage>
</organism>
<dbReference type="GO" id="GO:0010333">
    <property type="term" value="F:terpene synthase activity"/>
    <property type="evidence" value="ECO:0007669"/>
    <property type="project" value="InterPro"/>
</dbReference>
<protein>
    <recommendedName>
        <fullName evidence="4">Terpene synthase</fullName>
        <ecNumber evidence="4">4.2.3.-</ecNumber>
    </recommendedName>
</protein>
<gene>
    <name evidence="5" type="ORF">JX265_007278</name>
</gene>
<comment type="caution">
    <text evidence="5">The sequence shown here is derived from an EMBL/GenBank/DDBJ whole genome shotgun (WGS) entry which is preliminary data.</text>
</comment>
<dbReference type="SUPFAM" id="SSF48576">
    <property type="entry name" value="Terpenoid synthases"/>
    <property type="match status" value="1"/>
</dbReference>
<dbReference type="GO" id="GO:0046872">
    <property type="term" value="F:metal ion binding"/>
    <property type="evidence" value="ECO:0007669"/>
    <property type="project" value="UniProtKB-KW"/>
</dbReference>
<dbReference type="OrthoDB" id="2861623at2759"/>
<name>A0A9P9WK02_9PEZI</name>
<comment type="similarity">
    <text evidence="2 4">Belongs to the terpene synthase family.</text>
</comment>
<proteinExistence type="inferred from homology"/>
<dbReference type="SFLD" id="SFLDG01020">
    <property type="entry name" value="Terpene_Cyclase_Like_2"/>
    <property type="match status" value="1"/>
</dbReference>
<evidence type="ECO:0000313" key="5">
    <source>
        <dbReference type="EMBL" id="KAI1867476.1"/>
    </source>
</evidence>
<dbReference type="InterPro" id="IPR034686">
    <property type="entry name" value="Terpene_cyclase-like_2"/>
</dbReference>
<dbReference type="EC" id="4.2.3.-" evidence="4"/>
<keyword evidence="4" id="KW-0479">Metal-binding</keyword>
<evidence type="ECO:0000256" key="1">
    <source>
        <dbReference type="ARBA" id="ARBA00001946"/>
    </source>
</evidence>
<dbReference type="SFLD" id="SFLDS00005">
    <property type="entry name" value="Isoprenoid_Synthase_Type_I"/>
    <property type="match status" value="1"/>
</dbReference>
<dbReference type="Gene3D" id="1.10.600.10">
    <property type="entry name" value="Farnesyl Diphosphate Synthase"/>
    <property type="match status" value="1"/>
</dbReference>
<dbReference type="GO" id="GO:0008299">
    <property type="term" value="P:isoprenoid biosynthetic process"/>
    <property type="evidence" value="ECO:0007669"/>
    <property type="project" value="UniProtKB-ARBA"/>
</dbReference>
<evidence type="ECO:0000256" key="4">
    <source>
        <dbReference type="RuleBase" id="RU366034"/>
    </source>
</evidence>
<evidence type="ECO:0000256" key="3">
    <source>
        <dbReference type="ARBA" id="ARBA00022842"/>
    </source>
</evidence>
<evidence type="ECO:0000313" key="6">
    <source>
        <dbReference type="Proteomes" id="UP000829685"/>
    </source>
</evidence>
<keyword evidence="3 4" id="KW-0460">Magnesium</keyword>
<accession>A0A9P9WK02</accession>
<dbReference type="EMBL" id="JAFIMR010000018">
    <property type="protein sequence ID" value="KAI1867476.1"/>
    <property type="molecule type" value="Genomic_DNA"/>
</dbReference>
<sequence length="357" mass="40603">MHIDEIYNSLRGKTLVIPDLRPLYGRWASGVNPDYERLAEVVNEDIDKRIGDEKARQKCKAIDLAFLASAMYPRAEWEQLKTMGLFTVALFVLDDAIDKEIDPKVQDYASDYTAASDLRRDCIAFMRRELKLDSQPYADAETPKEFGTFASVASILLKADPFQTQIPILARDLEEFIEASGPEQQFRLAGTIPTAEDYWSWRHGVGAVFAYATLHQYVANTRLPADLAWSPEVMTMRVEASFQPCLCNDLFSLKKEMREGTVTNMIPILLSDTEKTLESAVTNVVDQLHSSAERFDAAVASLRNKGKAYDHNMQEGLERFIETFETFQTACHNFYIRSKRFGIMDYKQQDGSFLVPL</sequence>
<dbReference type="PANTHER" id="PTHR35201">
    <property type="entry name" value="TERPENE SYNTHASE"/>
    <property type="match status" value="1"/>
</dbReference>
<reference evidence="5" key="1">
    <citation type="submission" date="2021-03" db="EMBL/GenBank/DDBJ databases">
        <title>Revisited historic fungal species revealed as producer of novel bioactive compounds through whole genome sequencing and comparative genomics.</title>
        <authorList>
            <person name="Vignolle G.A."/>
            <person name="Hochenegger N."/>
            <person name="Mach R.L."/>
            <person name="Mach-Aigner A.R."/>
            <person name="Javad Rahimi M."/>
            <person name="Salim K.A."/>
            <person name="Chan C.M."/>
            <person name="Lim L.B.L."/>
            <person name="Cai F."/>
            <person name="Druzhinina I.S."/>
            <person name="U'Ren J.M."/>
            <person name="Derntl C."/>
        </authorList>
    </citation>
    <scope>NUCLEOTIDE SEQUENCE</scope>
    <source>
        <strain evidence="5">TUCIM 5799</strain>
    </source>
</reference>
<dbReference type="Pfam" id="PF19086">
    <property type="entry name" value="Terpene_syn_C_2"/>
    <property type="match status" value="1"/>
</dbReference>
<comment type="cofactor">
    <cofactor evidence="1 4">
        <name>Mg(2+)</name>
        <dbReference type="ChEBI" id="CHEBI:18420"/>
    </cofactor>
</comment>
<dbReference type="InterPro" id="IPR008949">
    <property type="entry name" value="Isoprenoid_synthase_dom_sf"/>
</dbReference>
<dbReference type="Proteomes" id="UP000829685">
    <property type="component" value="Unassembled WGS sequence"/>
</dbReference>
<dbReference type="PANTHER" id="PTHR35201:SF4">
    <property type="entry name" value="BETA-PINACENE SYNTHASE-RELATED"/>
    <property type="match status" value="1"/>
</dbReference>
<keyword evidence="6" id="KW-1185">Reference proteome</keyword>
<evidence type="ECO:0000256" key="2">
    <source>
        <dbReference type="ARBA" id="ARBA00006333"/>
    </source>
</evidence>
<keyword evidence="4" id="KW-0456">Lyase</keyword>